<feature type="repeat" description="ANK" evidence="3">
    <location>
        <begin position="187"/>
        <end position="213"/>
    </location>
</feature>
<name>A0ABR3GHY0_9PEZI</name>
<dbReference type="SUPFAM" id="SSF48403">
    <property type="entry name" value="Ankyrin repeat"/>
    <property type="match status" value="1"/>
</dbReference>
<accession>A0ABR3GHY0</accession>
<protein>
    <submittedName>
        <fullName evidence="4">Uncharacterized protein</fullName>
    </submittedName>
</protein>
<feature type="repeat" description="ANK" evidence="3">
    <location>
        <begin position="82"/>
        <end position="110"/>
    </location>
</feature>
<keyword evidence="2 3" id="KW-0040">ANK repeat</keyword>
<dbReference type="Pfam" id="PF12796">
    <property type="entry name" value="Ank_2"/>
    <property type="match status" value="3"/>
</dbReference>
<dbReference type="PROSITE" id="PS50088">
    <property type="entry name" value="ANK_REPEAT"/>
    <property type="match status" value="4"/>
</dbReference>
<dbReference type="Gene3D" id="1.25.40.20">
    <property type="entry name" value="Ankyrin repeat-containing domain"/>
    <property type="match status" value="2"/>
</dbReference>
<evidence type="ECO:0000313" key="4">
    <source>
        <dbReference type="EMBL" id="KAL0635171.1"/>
    </source>
</evidence>
<evidence type="ECO:0000256" key="2">
    <source>
        <dbReference type="ARBA" id="ARBA00023043"/>
    </source>
</evidence>
<dbReference type="PANTHER" id="PTHR24141:SF1">
    <property type="entry name" value="2-5A-DEPENDENT RIBONUCLEASE"/>
    <property type="match status" value="1"/>
</dbReference>
<sequence>MASSSISTIDADEKEKLDQDFVRAAEIGDTNTVRMLLSLGADIEFRLAPRPGIFSDRTIFPEVKSVRENRGYDINGQEIHLSDRTALQAAADGSHGDVLRLLVDSGADINPGPPRRWGKSALQGAVDCEDESLVKLLLHKGENANGHPSQCSGFTPLQGAALKGNEELVILLLASGADVNAPAHQLDGKTALEAALESENQWVVQILVQAGADHSGQLLSEWLSDAVRRRRGERVKLLLTLKPDDVALGTALNNAVRLGDQKMVELLLDAMATAPVPILTASAGSPVVPIMHPGFAVKDRFGDNILHISCRLGHIDLVRFLLTIATQDVLDARNHAGATVLHAAVSTDNLPMLKLLMDSGVNLESKDRSGKSALRVALDYKRHNMSSALLQRGAKTDGLPLGLARMVLSVFGSPHIEGWMLLLQSGSANGMHLSGVSANAMWVDKIDDKIWTLPSFCFAGYCLPPTFIPDSVWQLIYSYLGARVKARISVPLTDPKREICDAVVLSTQLSRNWPQRNNGNLEMVVFLVTYFRFGSPGQVSGNGSRAANTVARRHDLQPFKTINTRVQISWIMRKEPRAKGSPVRLRSIIYRCSFRPQYLAIPADGAEFVIFFIAEIHSRWQVLFEGAMRHLGKIRDIQLIEGGKNTDMITCLLTDSQEWQTLRNKSNEHVLAMEKVVNMFRTNPVLHTEMIPEDDGTDPNRTTVPVASLARLAAHVAALKEECAQRLLKLDNQIKEMIELVGISRLDLAVGS</sequence>
<comment type="caution">
    <text evidence="4">The sequence shown here is derived from an EMBL/GenBank/DDBJ whole genome shotgun (WGS) entry which is preliminary data.</text>
</comment>
<dbReference type="Proteomes" id="UP001447188">
    <property type="component" value="Unassembled WGS sequence"/>
</dbReference>
<dbReference type="PANTHER" id="PTHR24141">
    <property type="entry name" value="2-5A-DEPENDENT RIBONUCLEASE"/>
    <property type="match status" value="1"/>
</dbReference>
<dbReference type="InterPro" id="IPR002110">
    <property type="entry name" value="Ankyrin_rpt"/>
</dbReference>
<evidence type="ECO:0000313" key="5">
    <source>
        <dbReference type="Proteomes" id="UP001447188"/>
    </source>
</evidence>
<keyword evidence="5" id="KW-1185">Reference proteome</keyword>
<reference evidence="4 5" key="1">
    <citation type="submission" date="2024-02" db="EMBL/GenBank/DDBJ databases">
        <title>Discinaceae phylogenomics.</title>
        <authorList>
            <person name="Dirks A.C."/>
            <person name="James T.Y."/>
        </authorList>
    </citation>
    <scope>NUCLEOTIDE SEQUENCE [LARGE SCALE GENOMIC DNA]</scope>
    <source>
        <strain evidence="4 5">ACD0624</strain>
    </source>
</reference>
<feature type="repeat" description="ANK" evidence="3">
    <location>
        <begin position="152"/>
        <end position="184"/>
    </location>
</feature>
<evidence type="ECO:0000256" key="1">
    <source>
        <dbReference type="ARBA" id="ARBA00022737"/>
    </source>
</evidence>
<organism evidence="4 5">
    <name type="scientific">Discina gigas</name>
    <dbReference type="NCBI Taxonomy" id="1032678"/>
    <lineage>
        <taxon>Eukaryota</taxon>
        <taxon>Fungi</taxon>
        <taxon>Dikarya</taxon>
        <taxon>Ascomycota</taxon>
        <taxon>Pezizomycotina</taxon>
        <taxon>Pezizomycetes</taxon>
        <taxon>Pezizales</taxon>
        <taxon>Discinaceae</taxon>
        <taxon>Discina</taxon>
    </lineage>
</organism>
<evidence type="ECO:0000256" key="3">
    <source>
        <dbReference type="PROSITE-ProRule" id="PRU00023"/>
    </source>
</evidence>
<gene>
    <name evidence="4" type="ORF">Q9L58_005896</name>
</gene>
<keyword evidence="1" id="KW-0677">Repeat</keyword>
<dbReference type="EMBL" id="JBBBZM010000076">
    <property type="protein sequence ID" value="KAL0635171.1"/>
    <property type="molecule type" value="Genomic_DNA"/>
</dbReference>
<dbReference type="SMART" id="SM00248">
    <property type="entry name" value="ANK"/>
    <property type="match status" value="9"/>
</dbReference>
<dbReference type="InterPro" id="IPR036770">
    <property type="entry name" value="Ankyrin_rpt-contain_sf"/>
</dbReference>
<feature type="repeat" description="ANK" evidence="3">
    <location>
        <begin position="336"/>
        <end position="368"/>
    </location>
</feature>
<dbReference type="PROSITE" id="PS50297">
    <property type="entry name" value="ANK_REP_REGION"/>
    <property type="match status" value="4"/>
</dbReference>
<proteinExistence type="predicted"/>